<organism evidence="1 2">
    <name type="scientific">Effrenium voratum</name>
    <dbReference type="NCBI Taxonomy" id="2562239"/>
    <lineage>
        <taxon>Eukaryota</taxon>
        <taxon>Sar</taxon>
        <taxon>Alveolata</taxon>
        <taxon>Dinophyceae</taxon>
        <taxon>Suessiales</taxon>
        <taxon>Symbiodiniaceae</taxon>
        <taxon>Effrenium</taxon>
    </lineage>
</organism>
<proteinExistence type="predicted"/>
<comment type="caution">
    <text evidence="1">The sequence shown here is derived from an EMBL/GenBank/DDBJ whole genome shotgun (WGS) entry which is preliminary data.</text>
</comment>
<dbReference type="AlphaFoldDB" id="A0AA36J8S7"/>
<protein>
    <submittedName>
        <fullName evidence="1">Uncharacterized protein</fullName>
    </submittedName>
</protein>
<sequence length="179" mass="20063">MASDGEWVAGKQVESPLEVYDQIASNSLKAASVQVNEKTLFYCLQPKEALPKEAARLCSANLSMRCNTCIKRIPVFAQLLGAEGKHVYLKEELDDANVKALRSMRNKIKSSEPADYHLLPIDEEFFQANPKEVGPFSHVHFLKEQVSDAQLSERLKKLKNYLNAALRTASKDWSTTPVP</sequence>
<dbReference type="Proteomes" id="UP001178507">
    <property type="component" value="Unassembled WGS sequence"/>
</dbReference>
<evidence type="ECO:0000313" key="2">
    <source>
        <dbReference type="Proteomes" id="UP001178507"/>
    </source>
</evidence>
<accession>A0AA36J8S7</accession>
<gene>
    <name evidence="1" type="ORF">EVOR1521_LOCUS24811</name>
</gene>
<evidence type="ECO:0000313" key="1">
    <source>
        <dbReference type="EMBL" id="CAJ1401718.1"/>
    </source>
</evidence>
<reference evidence="1" key="1">
    <citation type="submission" date="2023-08" db="EMBL/GenBank/DDBJ databases">
        <authorList>
            <person name="Chen Y."/>
            <person name="Shah S."/>
            <person name="Dougan E. K."/>
            <person name="Thang M."/>
            <person name="Chan C."/>
        </authorList>
    </citation>
    <scope>NUCLEOTIDE SEQUENCE</scope>
</reference>
<keyword evidence="2" id="KW-1185">Reference proteome</keyword>
<name>A0AA36J8S7_9DINO</name>
<dbReference type="EMBL" id="CAUJNA010003427">
    <property type="protein sequence ID" value="CAJ1401718.1"/>
    <property type="molecule type" value="Genomic_DNA"/>
</dbReference>